<name>A0A7S6U4Y8_9CAUD</name>
<evidence type="ECO:0000313" key="3">
    <source>
        <dbReference type="Proteomes" id="UP000594029"/>
    </source>
</evidence>
<organism evidence="2 3">
    <name type="scientific">Bacillus phage Kirov</name>
    <dbReference type="NCBI Taxonomy" id="2783539"/>
    <lineage>
        <taxon>Viruses</taxon>
        <taxon>Duplodnaviria</taxon>
        <taxon>Heunggongvirae</taxon>
        <taxon>Uroviricota</taxon>
        <taxon>Caudoviricetes</taxon>
        <taxon>Andregratiavirinae</taxon>
        <taxon>Kirovvirus</taxon>
        <taxon>Kirovvirus kirov</taxon>
    </lineage>
</organism>
<sequence>MAQLKKQDLINILVEEYGYEKEDLKFDANGNPYTNAKLKQLIKAEEKDAERLEDEDLLEEEASHADSDKIPVMSGSTGTIIYRSETSNKFWKFTQFGQKDKIPYAELVAMMNKYPRYFLEGWIIIRDRAVVEEFKLTELYKNIEKIVTPETFDEVFKYPVEELETIINSLPDGMVNTFVNRAQQLYSANRLDSLHVKRLIESKFKFSLDDNAPISDIALETDTGVQNIIYVDHN</sequence>
<dbReference type="EMBL" id="MW084976">
    <property type="protein sequence ID" value="QOV08236.1"/>
    <property type="molecule type" value="Genomic_DNA"/>
</dbReference>
<gene>
    <name evidence="2" type="ORF">Kirov_37</name>
</gene>
<evidence type="ECO:0000256" key="1">
    <source>
        <dbReference type="SAM" id="Coils"/>
    </source>
</evidence>
<keyword evidence="3" id="KW-1185">Reference proteome</keyword>
<reference evidence="2 3" key="1">
    <citation type="submission" date="2020-10" db="EMBL/GenBank/DDBJ databases">
        <authorList>
            <person name="Kazantseva O.A."/>
            <person name="Piligrimova E.G."/>
            <person name="Shadrin A.M."/>
        </authorList>
    </citation>
    <scope>NUCLEOTIDE SEQUENCE [LARGE SCALE GENOMIC DNA]</scope>
</reference>
<keyword evidence="1" id="KW-0175">Coiled coil</keyword>
<feature type="coiled-coil region" evidence="1">
    <location>
        <begin position="35"/>
        <end position="62"/>
    </location>
</feature>
<accession>A0A7S6U4Y8</accession>
<protein>
    <submittedName>
        <fullName evidence="2">Uncharacterized protein</fullName>
    </submittedName>
</protein>
<dbReference type="Proteomes" id="UP000594029">
    <property type="component" value="Segment"/>
</dbReference>
<proteinExistence type="predicted"/>
<evidence type="ECO:0000313" key="2">
    <source>
        <dbReference type="EMBL" id="QOV08236.1"/>
    </source>
</evidence>